<evidence type="ECO:0000256" key="5">
    <source>
        <dbReference type="ARBA" id="ARBA00022989"/>
    </source>
</evidence>
<keyword evidence="3" id="KW-1003">Cell membrane</keyword>
<comment type="similarity">
    <text evidence="2">Belongs to the G-protein coupled receptor 2 family.</text>
</comment>
<feature type="transmembrane region" description="Helical" evidence="10">
    <location>
        <begin position="345"/>
        <end position="372"/>
    </location>
</feature>
<keyword evidence="4 10" id="KW-0812">Transmembrane</keyword>
<dbReference type="Gene3D" id="4.10.1240.10">
    <property type="entry name" value="GPCR, family 2, extracellular hormone receptor domain"/>
    <property type="match status" value="1"/>
</dbReference>
<feature type="transmembrane region" description="Helical" evidence="10">
    <location>
        <begin position="379"/>
        <end position="400"/>
    </location>
</feature>
<evidence type="ECO:0000256" key="1">
    <source>
        <dbReference type="ARBA" id="ARBA00004651"/>
    </source>
</evidence>
<protein>
    <submittedName>
        <fullName evidence="13">Vasoactive intestinal polypeptide receptor 1</fullName>
    </submittedName>
</protein>
<sequence>MSEVTGILCVKGRRTVPSFLHARHSPAQCVLETHSDRLFTVCYEEETRDSITNITSFTRHYVGLSICAERQRAVWLETSRLLENIQRSNRTSCVIWLDTNKLHSFLLYRGLNYVSLQNLVTCKTGHRFTEFGDSPEHLESSKLSMLEAEKPIKLVETIHPACAVVADHMKAEEQCIHTQRQEASNSNITGCRTEWDEFWCWYRAEVGQVVNVSCYEVSQFFAINHGFIVRNCTKNGWTKIYPTYENACEIVEDVESENKITYYSILRKVYTAGYATSLISLISAIFVFTAFSKFHCTRNYIHINLFASFILRASAIFIKDAVLFADENQDHCSMSTTSCKAAVAFFQFSILANYFWLLVEGMYLQTLLALTFVSQKKYFWWYILIGWGLPTLVLTVWVLARNFFDNRVCWDDTDVAYFWWIIKGPITLSLLINFIIFINVIRILVQKLKSPGMGGSDTNHFMRLAKSTLFLIPLFGMHYMVFAFLPENTGEKARHFLELGLGPFQGFVVALLYCFLNGETQNYLRYSKRRRTLFTESSTVTQISVLEKCSPKELPLTESHNSVSSI</sequence>
<reference evidence="13 14" key="1">
    <citation type="submission" date="2022-01" db="EMBL/GenBank/DDBJ databases">
        <title>A high-quality chromosome-level genome assembly of rohu carp, Labeo rohita.</title>
        <authorList>
            <person name="Arick M.A. II"/>
            <person name="Hsu C.-Y."/>
            <person name="Magbanua Z."/>
            <person name="Pechanova O."/>
            <person name="Grover C."/>
            <person name="Miller E."/>
            <person name="Thrash A."/>
            <person name="Ezzel L."/>
            <person name="Alam S."/>
            <person name="Benzie J."/>
            <person name="Hamilton M."/>
            <person name="Karsi A."/>
            <person name="Lawrence M.L."/>
            <person name="Peterson D.G."/>
        </authorList>
    </citation>
    <scope>NUCLEOTIDE SEQUENCE [LARGE SCALE GENOMIC DNA]</scope>
    <source>
        <strain evidence="14">BAU-BD-2019</strain>
        <tissue evidence="13">Blood</tissue>
    </source>
</reference>
<keyword evidence="9" id="KW-0807">Transducer</keyword>
<evidence type="ECO:0000256" key="2">
    <source>
        <dbReference type="ARBA" id="ARBA00005314"/>
    </source>
</evidence>
<evidence type="ECO:0000256" key="6">
    <source>
        <dbReference type="ARBA" id="ARBA00023040"/>
    </source>
</evidence>
<dbReference type="PROSITE" id="PS50227">
    <property type="entry name" value="G_PROTEIN_RECEP_F2_3"/>
    <property type="match status" value="1"/>
</dbReference>
<dbReference type="Gene3D" id="1.20.1070.10">
    <property type="entry name" value="Rhodopsin 7-helix transmembrane proteins"/>
    <property type="match status" value="1"/>
</dbReference>
<keyword evidence="8 13" id="KW-0675">Receptor</keyword>
<evidence type="ECO:0000256" key="8">
    <source>
        <dbReference type="ARBA" id="ARBA00023170"/>
    </source>
</evidence>
<dbReference type="EMBL" id="JACTAM010000006">
    <property type="protein sequence ID" value="KAI2663602.1"/>
    <property type="molecule type" value="Genomic_DNA"/>
</dbReference>
<evidence type="ECO:0000259" key="11">
    <source>
        <dbReference type="PROSITE" id="PS50227"/>
    </source>
</evidence>
<dbReference type="InterPro" id="IPR001879">
    <property type="entry name" value="GPCR_2_extracellular_dom"/>
</dbReference>
<dbReference type="InterPro" id="IPR017981">
    <property type="entry name" value="GPCR_2-like_7TM"/>
</dbReference>
<dbReference type="SUPFAM" id="SSF81321">
    <property type="entry name" value="Family A G protein-coupled receptor-like"/>
    <property type="match status" value="1"/>
</dbReference>
<comment type="subcellular location">
    <subcellularLocation>
        <location evidence="1">Cell membrane</location>
        <topology evidence="1">Multi-pass membrane protein</topology>
    </subcellularLocation>
</comment>
<feature type="domain" description="G-protein coupled receptors family 2 profile 1" evidence="11">
    <location>
        <begin position="174"/>
        <end position="252"/>
    </location>
</feature>
<evidence type="ECO:0000256" key="9">
    <source>
        <dbReference type="ARBA" id="ARBA00023224"/>
    </source>
</evidence>
<evidence type="ECO:0000313" key="14">
    <source>
        <dbReference type="Proteomes" id="UP000830375"/>
    </source>
</evidence>
<evidence type="ECO:0000256" key="7">
    <source>
        <dbReference type="ARBA" id="ARBA00023136"/>
    </source>
</evidence>
<name>A0ABQ8ML83_LABRO</name>
<dbReference type="PANTHER" id="PTHR45620">
    <property type="entry name" value="PDF RECEPTOR-LIKE PROTEIN-RELATED"/>
    <property type="match status" value="1"/>
</dbReference>
<organism evidence="13 14">
    <name type="scientific">Labeo rohita</name>
    <name type="common">Indian major carp</name>
    <name type="synonym">Cyprinus rohita</name>
    <dbReference type="NCBI Taxonomy" id="84645"/>
    <lineage>
        <taxon>Eukaryota</taxon>
        <taxon>Metazoa</taxon>
        <taxon>Chordata</taxon>
        <taxon>Craniata</taxon>
        <taxon>Vertebrata</taxon>
        <taxon>Euteleostomi</taxon>
        <taxon>Actinopterygii</taxon>
        <taxon>Neopterygii</taxon>
        <taxon>Teleostei</taxon>
        <taxon>Ostariophysi</taxon>
        <taxon>Cypriniformes</taxon>
        <taxon>Cyprinidae</taxon>
        <taxon>Labeoninae</taxon>
        <taxon>Labeonini</taxon>
        <taxon>Labeo</taxon>
    </lineage>
</organism>
<dbReference type="InterPro" id="IPR001771">
    <property type="entry name" value="GPCR_2_VIP_rcpt_1"/>
</dbReference>
<evidence type="ECO:0000256" key="10">
    <source>
        <dbReference type="SAM" id="Phobius"/>
    </source>
</evidence>
<dbReference type="SMART" id="SM00008">
    <property type="entry name" value="HormR"/>
    <property type="match status" value="1"/>
</dbReference>
<comment type="caution">
    <text evidence="13">The sequence shown here is derived from an EMBL/GenBank/DDBJ whole genome shotgun (WGS) entry which is preliminary data.</text>
</comment>
<feature type="transmembrane region" description="Helical" evidence="10">
    <location>
        <begin position="464"/>
        <end position="484"/>
    </location>
</feature>
<accession>A0ABQ8ML83</accession>
<dbReference type="Pfam" id="PF02793">
    <property type="entry name" value="HRM"/>
    <property type="match status" value="1"/>
</dbReference>
<dbReference type="PRINTS" id="PR00249">
    <property type="entry name" value="GPCRSECRETIN"/>
</dbReference>
<evidence type="ECO:0000313" key="13">
    <source>
        <dbReference type="EMBL" id="KAI2663602.1"/>
    </source>
</evidence>
<dbReference type="InterPro" id="IPR050332">
    <property type="entry name" value="GPCR_2"/>
</dbReference>
<keyword evidence="5 10" id="KW-1133">Transmembrane helix</keyword>
<proteinExistence type="inferred from homology"/>
<dbReference type="PANTHER" id="PTHR45620:SF6">
    <property type="entry name" value="GROWTH HORMONE-RELEASING HORMONE-LIKE PEPTIDE RECEPTOR"/>
    <property type="match status" value="1"/>
</dbReference>
<feature type="transmembrane region" description="Helical" evidence="10">
    <location>
        <begin position="496"/>
        <end position="516"/>
    </location>
</feature>
<dbReference type="InterPro" id="IPR036445">
    <property type="entry name" value="GPCR_2_extracell_dom_sf"/>
</dbReference>
<keyword evidence="7 10" id="KW-0472">Membrane</keyword>
<evidence type="ECO:0000256" key="3">
    <source>
        <dbReference type="ARBA" id="ARBA00022475"/>
    </source>
</evidence>
<dbReference type="SUPFAM" id="SSF111418">
    <property type="entry name" value="Hormone receptor domain"/>
    <property type="match status" value="1"/>
</dbReference>
<dbReference type="Proteomes" id="UP000830375">
    <property type="component" value="Unassembled WGS sequence"/>
</dbReference>
<dbReference type="InterPro" id="IPR000832">
    <property type="entry name" value="GPCR_2_secretin-like"/>
</dbReference>
<feature type="transmembrane region" description="Helical" evidence="10">
    <location>
        <begin position="420"/>
        <end position="444"/>
    </location>
</feature>
<feature type="domain" description="G-protein coupled receptors family 2 profile 2" evidence="12">
    <location>
        <begin position="266"/>
        <end position="517"/>
    </location>
</feature>
<keyword evidence="6" id="KW-0297">G-protein coupled receptor</keyword>
<dbReference type="PROSITE" id="PS50261">
    <property type="entry name" value="G_PROTEIN_RECEP_F2_4"/>
    <property type="match status" value="1"/>
</dbReference>
<keyword evidence="14" id="KW-1185">Reference proteome</keyword>
<dbReference type="PRINTS" id="PR01154">
    <property type="entry name" value="VIP1RECEPTOR"/>
</dbReference>
<dbReference type="Pfam" id="PF00002">
    <property type="entry name" value="7tm_2"/>
    <property type="match status" value="1"/>
</dbReference>
<feature type="transmembrane region" description="Helical" evidence="10">
    <location>
        <begin position="269"/>
        <end position="291"/>
    </location>
</feature>
<feature type="transmembrane region" description="Helical" evidence="10">
    <location>
        <begin position="303"/>
        <end position="325"/>
    </location>
</feature>
<gene>
    <name evidence="13" type="ORF">H4Q32_012168</name>
</gene>
<evidence type="ECO:0000256" key="4">
    <source>
        <dbReference type="ARBA" id="ARBA00022692"/>
    </source>
</evidence>
<evidence type="ECO:0000259" key="12">
    <source>
        <dbReference type="PROSITE" id="PS50261"/>
    </source>
</evidence>